<reference evidence="2" key="1">
    <citation type="submission" date="2022-01" db="UniProtKB">
        <authorList>
            <consortium name="EnsemblMetazoa"/>
        </authorList>
    </citation>
    <scope>IDENTIFICATION</scope>
</reference>
<organism evidence="2 3">
    <name type="scientific">Cimex lectularius</name>
    <name type="common">Bed bug</name>
    <name type="synonym">Acanthia lectularia</name>
    <dbReference type="NCBI Taxonomy" id="79782"/>
    <lineage>
        <taxon>Eukaryota</taxon>
        <taxon>Metazoa</taxon>
        <taxon>Ecdysozoa</taxon>
        <taxon>Arthropoda</taxon>
        <taxon>Hexapoda</taxon>
        <taxon>Insecta</taxon>
        <taxon>Pterygota</taxon>
        <taxon>Neoptera</taxon>
        <taxon>Paraneoptera</taxon>
        <taxon>Hemiptera</taxon>
        <taxon>Heteroptera</taxon>
        <taxon>Panheteroptera</taxon>
        <taxon>Cimicomorpha</taxon>
        <taxon>Cimicidae</taxon>
        <taxon>Cimex</taxon>
    </lineage>
</organism>
<keyword evidence="3" id="KW-1185">Reference proteome</keyword>
<evidence type="ECO:0000313" key="2">
    <source>
        <dbReference type="EnsemblMetazoa" id="XP_014253911.1"/>
    </source>
</evidence>
<dbReference type="EnsemblMetazoa" id="XM_014398425.2">
    <property type="protein sequence ID" value="XP_014253911.1"/>
    <property type="gene ID" value="LOC106669133"/>
</dbReference>
<proteinExistence type="predicted"/>
<dbReference type="KEGG" id="clec:106669133"/>
<evidence type="ECO:0000256" key="1">
    <source>
        <dbReference type="SAM" id="MobiDB-lite"/>
    </source>
</evidence>
<sequence length="209" mass="23589">MDEFTLFKKLQVMRGLKVSTITSTLEESGVRLTNATTRRILMKGCESGAFKKTKIGFKLIKKMCNKHIKSFFQKDYNPDVSSLVNVQKDRPCCSKDPVVEVTILSDDEDKTDQAVVENEIKPIDLSARESQVLIEPHDDQVEKVEKSPEEAPSADAPAVNPDDTEQPVEEAQSFSTVLDECWQEVDRFLQRLEMPSCPESLNSQAIYKS</sequence>
<dbReference type="AlphaFoldDB" id="A0A8I6TG36"/>
<dbReference type="Proteomes" id="UP000494040">
    <property type="component" value="Unassembled WGS sequence"/>
</dbReference>
<feature type="region of interest" description="Disordered" evidence="1">
    <location>
        <begin position="138"/>
        <end position="175"/>
    </location>
</feature>
<name>A0A8I6TG36_CIMLE</name>
<gene>
    <name evidence="2" type="primary">106669133</name>
</gene>
<evidence type="ECO:0000313" key="3">
    <source>
        <dbReference type="Proteomes" id="UP000494040"/>
    </source>
</evidence>
<accession>A0A8I6TG36</accession>
<feature type="compositionally biased region" description="Basic and acidic residues" evidence="1">
    <location>
        <begin position="138"/>
        <end position="149"/>
    </location>
</feature>
<protein>
    <submittedName>
        <fullName evidence="2">Uncharacterized protein</fullName>
    </submittedName>
</protein>